<sequence length="119" mass="13243">MQAVGYEPGGLHPPAQETWRNSMAIRTYFPGRGTMIERALLEGEAKGRVKGLAEGRAEGLAEGLIEGRRLVVVSALRSRDIDISLEVRERILSCTDLDTLERWLDRAFIVATAEELFSE</sequence>
<dbReference type="EMBL" id="BAAABW010000002">
    <property type="protein sequence ID" value="GAA0332799.1"/>
    <property type="molecule type" value="Genomic_DNA"/>
</dbReference>
<reference evidence="2" key="1">
    <citation type="journal article" date="2019" name="Int. J. Syst. Evol. Microbiol.">
        <title>The Global Catalogue of Microorganisms (GCM) 10K type strain sequencing project: providing services to taxonomists for standard genome sequencing and annotation.</title>
        <authorList>
            <consortium name="The Broad Institute Genomics Platform"/>
            <consortium name="The Broad Institute Genome Sequencing Center for Infectious Disease"/>
            <person name="Wu L."/>
            <person name="Ma J."/>
        </authorList>
    </citation>
    <scope>NUCLEOTIDE SEQUENCE [LARGE SCALE GENOMIC DNA]</scope>
    <source>
        <strain evidence="2">JCM 4565</strain>
    </source>
</reference>
<accession>A0ABP3G4I0</accession>
<name>A0ABP3G4I0_9ACTN</name>
<comment type="caution">
    <text evidence="1">The sequence shown here is derived from an EMBL/GenBank/DDBJ whole genome shotgun (WGS) entry which is preliminary data.</text>
</comment>
<keyword evidence="2" id="KW-1185">Reference proteome</keyword>
<organism evidence="1 2">
    <name type="scientific">Streptomyces blastmyceticus</name>
    <dbReference type="NCBI Taxonomy" id="68180"/>
    <lineage>
        <taxon>Bacteria</taxon>
        <taxon>Bacillati</taxon>
        <taxon>Actinomycetota</taxon>
        <taxon>Actinomycetes</taxon>
        <taxon>Kitasatosporales</taxon>
        <taxon>Streptomycetaceae</taxon>
        <taxon>Streptomyces</taxon>
    </lineage>
</organism>
<evidence type="ECO:0000313" key="1">
    <source>
        <dbReference type="EMBL" id="GAA0332799.1"/>
    </source>
</evidence>
<evidence type="ECO:0000313" key="2">
    <source>
        <dbReference type="Proteomes" id="UP001500063"/>
    </source>
</evidence>
<dbReference type="Proteomes" id="UP001500063">
    <property type="component" value="Unassembled WGS sequence"/>
</dbReference>
<evidence type="ECO:0008006" key="3">
    <source>
        <dbReference type="Google" id="ProtNLM"/>
    </source>
</evidence>
<proteinExistence type="predicted"/>
<protein>
    <recommendedName>
        <fullName evidence="3">DUF4351 domain-containing protein</fullName>
    </recommendedName>
</protein>
<gene>
    <name evidence="1" type="ORF">GCM10010319_05940</name>
</gene>